<dbReference type="OrthoDB" id="20872at2759"/>
<feature type="domain" description="Heterokaryon incompatibility" evidence="1">
    <location>
        <begin position="23"/>
        <end position="120"/>
    </location>
</feature>
<dbReference type="Pfam" id="PF06985">
    <property type="entry name" value="HET"/>
    <property type="match status" value="1"/>
</dbReference>
<gene>
    <name evidence="3" type="ORF">AOQ84DRAFT_433509</name>
</gene>
<reference evidence="3 4" key="1">
    <citation type="journal article" date="2016" name="Nat. Commun.">
        <title>Ectomycorrhizal ecology is imprinted in the genome of the dominant symbiotic fungus Cenococcum geophilum.</title>
        <authorList>
            <consortium name="DOE Joint Genome Institute"/>
            <person name="Peter M."/>
            <person name="Kohler A."/>
            <person name="Ohm R.A."/>
            <person name="Kuo A."/>
            <person name="Krutzmann J."/>
            <person name="Morin E."/>
            <person name="Arend M."/>
            <person name="Barry K.W."/>
            <person name="Binder M."/>
            <person name="Choi C."/>
            <person name="Clum A."/>
            <person name="Copeland A."/>
            <person name="Grisel N."/>
            <person name="Haridas S."/>
            <person name="Kipfer T."/>
            <person name="LaButti K."/>
            <person name="Lindquist E."/>
            <person name="Lipzen A."/>
            <person name="Maire R."/>
            <person name="Meier B."/>
            <person name="Mihaltcheva S."/>
            <person name="Molinier V."/>
            <person name="Murat C."/>
            <person name="Poggeler S."/>
            <person name="Quandt C.A."/>
            <person name="Sperisen C."/>
            <person name="Tritt A."/>
            <person name="Tisserant E."/>
            <person name="Crous P.W."/>
            <person name="Henrissat B."/>
            <person name="Nehls U."/>
            <person name="Egli S."/>
            <person name="Spatafora J.W."/>
            <person name="Grigoriev I.V."/>
            <person name="Martin F.M."/>
        </authorList>
    </citation>
    <scope>NUCLEOTIDE SEQUENCE [LARGE SCALE GENOMIC DNA]</scope>
    <source>
        <strain evidence="3 4">CBS 207.34</strain>
    </source>
</reference>
<dbReference type="PANTHER" id="PTHR10622:SF10">
    <property type="entry name" value="HET DOMAIN-CONTAINING PROTEIN"/>
    <property type="match status" value="1"/>
</dbReference>
<proteinExistence type="predicted"/>
<dbReference type="AlphaFoldDB" id="A0A8E2ET39"/>
<dbReference type="InterPro" id="IPR058525">
    <property type="entry name" value="DUF8212"/>
</dbReference>
<keyword evidence="4" id="KW-1185">Reference proteome</keyword>
<dbReference type="Pfam" id="PF26640">
    <property type="entry name" value="DUF8212"/>
    <property type="match status" value="1"/>
</dbReference>
<dbReference type="PANTHER" id="PTHR10622">
    <property type="entry name" value="HET DOMAIN-CONTAINING PROTEIN"/>
    <property type="match status" value="1"/>
</dbReference>
<accession>A0A8E2ET39</accession>
<evidence type="ECO:0000259" key="1">
    <source>
        <dbReference type="Pfam" id="PF06985"/>
    </source>
</evidence>
<name>A0A8E2ET39_9PEZI</name>
<dbReference type="InterPro" id="IPR010730">
    <property type="entry name" value="HET"/>
</dbReference>
<protein>
    <submittedName>
        <fullName evidence="3">HET-domain-containing protein</fullName>
    </submittedName>
</protein>
<evidence type="ECO:0000259" key="2">
    <source>
        <dbReference type="Pfam" id="PF26640"/>
    </source>
</evidence>
<sequence>MRLFNIKTLKLEYFQNVDAAPPYAILSHRWEEEEILFRDIKDKHPGSALALSHPHLRRALVKKGWQKVEGFCRVAKRLGLSYAWVDTFCIDQSSSSELSESINSMFVWYQNAKVCIAYLYDVTIKGDSWDYNHYEGVFDNSSWFRRGWTLQELIAPKEIWFFKRDWSLYGIRSELADRISEITKIDKIILREPTIENLNKFSVAARLSWAAGRITTRREDRAYSLMGLFGVNIPTIYGEGQEAAFFRLQSEIFQKTSDHSIFAWKPATDSAEAGLELFAQSPDAFDFDEAGTIVSHPALGTSRANSFSMLLRWVRARIIMQSVMFGPTTSETQRLVACKNTNSSSLWGGLNT</sequence>
<dbReference type="Proteomes" id="UP000250140">
    <property type="component" value="Unassembled WGS sequence"/>
</dbReference>
<feature type="domain" description="DUF8212" evidence="2">
    <location>
        <begin position="244"/>
        <end position="273"/>
    </location>
</feature>
<dbReference type="EMBL" id="KV750533">
    <property type="protein sequence ID" value="OCL04359.1"/>
    <property type="molecule type" value="Genomic_DNA"/>
</dbReference>
<organism evidence="3 4">
    <name type="scientific">Glonium stellatum</name>
    <dbReference type="NCBI Taxonomy" id="574774"/>
    <lineage>
        <taxon>Eukaryota</taxon>
        <taxon>Fungi</taxon>
        <taxon>Dikarya</taxon>
        <taxon>Ascomycota</taxon>
        <taxon>Pezizomycotina</taxon>
        <taxon>Dothideomycetes</taxon>
        <taxon>Pleosporomycetidae</taxon>
        <taxon>Gloniales</taxon>
        <taxon>Gloniaceae</taxon>
        <taxon>Glonium</taxon>
    </lineage>
</organism>
<evidence type="ECO:0000313" key="3">
    <source>
        <dbReference type="EMBL" id="OCL04359.1"/>
    </source>
</evidence>
<evidence type="ECO:0000313" key="4">
    <source>
        <dbReference type="Proteomes" id="UP000250140"/>
    </source>
</evidence>